<evidence type="ECO:0000256" key="1">
    <source>
        <dbReference type="ARBA" id="ARBA00004123"/>
    </source>
</evidence>
<dbReference type="EMBL" id="JAFNEN010000620">
    <property type="protein sequence ID" value="KAG8179549.1"/>
    <property type="molecule type" value="Genomic_DNA"/>
</dbReference>
<feature type="region of interest" description="Disordered" evidence="8">
    <location>
        <begin position="486"/>
        <end position="518"/>
    </location>
</feature>
<feature type="region of interest" description="Disordered" evidence="8">
    <location>
        <begin position="1"/>
        <end position="22"/>
    </location>
</feature>
<feature type="repeat" description="RPEL" evidence="7">
    <location>
        <begin position="72"/>
        <end position="97"/>
    </location>
</feature>
<comment type="subcellular location">
    <subcellularLocation>
        <location evidence="1">Nucleus</location>
    </subcellularLocation>
</comment>
<feature type="region of interest" description="Disordered" evidence="8">
    <location>
        <begin position="192"/>
        <end position="288"/>
    </location>
</feature>
<dbReference type="SUPFAM" id="SSF68906">
    <property type="entry name" value="SAP domain"/>
    <property type="match status" value="1"/>
</dbReference>
<dbReference type="GO" id="GO:0003713">
    <property type="term" value="F:transcription coactivator activity"/>
    <property type="evidence" value="ECO:0007669"/>
    <property type="project" value="TreeGrafter"/>
</dbReference>
<dbReference type="SMART" id="SM00513">
    <property type="entry name" value="SAP"/>
    <property type="match status" value="1"/>
</dbReference>
<evidence type="ECO:0000256" key="5">
    <source>
        <dbReference type="ARBA" id="ARBA00023163"/>
    </source>
</evidence>
<feature type="compositionally biased region" description="Low complexity" evidence="8">
    <location>
        <begin position="588"/>
        <end position="597"/>
    </location>
</feature>
<dbReference type="SMART" id="SM00707">
    <property type="entry name" value="RPEL"/>
    <property type="match status" value="2"/>
</dbReference>
<feature type="region of interest" description="Disordered" evidence="8">
    <location>
        <begin position="138"/>
        <end position="160"/>
    </location>
</feature>
<feature type="compositionally biased region" description="Polar residues" evidence="8">
    <location>
        <begin position="440"/>
        <end position="449"/>
    </location>
</feature>
<keyword evidence="5" id="KW-0804">Transcription</keyword>
<name>A0AAV6U5Y0_9ARAC</name>
<evidence type="ECO:0000256" key="2">
    <source>
        <dbReference type="ARBA" id="ARBA00022737"/>
    </source>
</evidence>
<dbReference type="PANTHER" id="PTHR22793">
    <property type="entry name" value="MYOCARDIN-RELATED TRANSCRIPTION FACTOR-RELATED"/>
    <property type="match status" value="1"/>
</dbReference>
<dbReference type="Pfam" id="PF02755">
    <property type="entry name" value="RPEL"/>
    <property type="match status" value="1"/>
</dbReference>
<evidence type="ECO:0000313" key="11">
    <source>
        <dbReference type="Proteomes" id="UP000827092"/>
    </source>
</evidence>
<feature type="region of interest" description="Disordered" evidence="8">
    <location>
        <begin position="306"/>
        <end position="380"/>
    </location>
</feature>
<feature type="region of interest" description="Disordered" evidence="8">
    <location>
        <begin position="816"/>
        <end position="838"/>
    </location>
</feature>
<feature type="compositionally biased region" description="Polar residues" evidence="8">
    <location>
        <begin position="403"/>
        <end position="425"/>
    </location>
</feature>
<feature type="region of interest" description="Disordered" evidence="8">
    <location>
        <begin position="649"/>
        <end position="668"/>
    </location>
</feature>
<feature type="compositionally biased region" description="Low complexity" evidence="8">
    <location>
        <begin position="890"/>
        <end position="906"/>
    </location>
</feature>
<feature type="region of interest" description="Disordered" evidence="8">
    <location>
        <begin position="890"/>
        <end position="929"/>
    </location>
</feature>
<keyword evidence="4" id="KW-0175">Coiled coil</keyword>
<gene>
    <name evidence="10" type="ORF">JTE90_000950</name>
</gene>
<evidence type="ECO:0000259" key="9">
    <source>
        <dbReference type="PROSITE" id="PS50800"/>
    </source>
</evidence>
<dbReference type="InterPro" id="IPR036361">
    <property type="entry name" value="SAP_dom_sf"/>
</dbReference>
<dbReference type="Gene3D" id="6.10.140.2040">
    <property type="match status" value="2"/>
</dbReference>
<dbReference type="Pfam" id="PF02037">
    <property type="entry name" value="SAP"/>
    <property type="match status" value="1"/>
</dbReference>
<dbReference type="InterPro" id="IPR003034">
    <property type="entry name" value="SAP_dom"/>
</dbReference>
<comment type="caution">
    <text evidence="10">The sequence shown here is derived from an EMBL/GenBank/DDBJ whole genome shotgun (WGS) entry which is preliminary data.</text>
</comment>
<feature type="compositionally biased region" description="Polar residues" evidence="8">
    <location>
        <begin position="255"/>
        <end position="267"/>
    </location>
</feature>
<feature type="domain" description="SAP" evidence="9">
    <location>
        <begin position="454"/>
        <end position="488"/>
    </location>
</feature>
<sequence>MLDCEDGEKDRNSNCRHCQAGGESENSRYWDIQLDPDLLETIASIYPEWFKDVSEGRLTSPPHHHDHNDNKESLKVKLMLRRPLNQLVDQGILPSLKSPPAFHEQRQKLERAKMGDLLKHKLQKRPDRQELTQQHILEDPCSDSSVQEKQHKQQLKKRLSNAESLSGLLSQRPLDLMQSEELLAQAVRESGGLSFKSSPCGTPSPRSSISRGGGGMSTHLDDDSPGSDGAFSPSPPYDFSEHSQSSLPSLEAASDPSSSNLPNQGSPCSGVTSFSMSPPSSVSSPVFPSVVSPAAEHIAEYLVHIQQQHHHHHMHQHPHTATTNHIKGNSNNNNRKKTKPKTQPKARTIKFHEYRGPPNAPKTSAPSSSTSTVPESSSHSELWLQQQQLFLRLQQECSMQNHALPTTNSAPHSSSSTALQKTSGDQIGQPTPTPIPTPQLFDSPNSPQKLLSNFEDLKVTDLRAELKKKGLPVSGSKPQLIKRLRSHLPTTTLSNSDDVTPTLPTSSSPTPLADHLPEPELSADQIRGLLESMDESGAGETGESGSLSNEDIVQLQQIWIEKLQRDLERSRKQLQQCQIPAASANNPSTSVPSKTAAAAATDQSTAAAATTSSFSGSDAVENKVAQRQIIHQILQQKIQQQELQKAQQRQQDTINATTPSPSSQQNSTLTALLKSSPLNATTLDMDSLTSVTPKVDLDPKQVLSASAFTGDAKRELLSEEDFATIALQVESPLDSNTTGHDDFPGVIPIFVCHADAKVLSSPTNALSNRSSSLPSFSALLTKPPPVRSNTDPQFQISRPPPNYSEATRQLKVKQHHLTPDGNDGNPRQSKKHKSSVKSQAVDDVLEILINNGELSPSAAQDPITPVSINSDHHTNPIFATAREPFFAKTTTTQLSTASQQSLLTSSPNGTKSRQPQSFFAKNPTATKDEDDLAETLLSPISSSDGGKINNQNSIKEVHHLPFLFAKTTATTKDHEELTQSLLAPISSKDNHKSMKGSTQNTDIHHLPFSLTSGKELDLQLAQSLMDLTPPSSTGFADPGCAPSSGGSLDFDFPLDMTDIDAMELDGLDHQTSSLDPNLSGVKPLDFGISGSKPADLAGHLMKLTDMGDIQDRLNDRGIDNDIIEFLGDFEDASGNSSSANFANSSSFGLGHDSDPLFASNGMDFFAGDDLDFKPHHELGFLPWGENAT</sequence>
<dbReference type="PROSITE" id="PS51073">
    <property type="entry name" value="RPEL"/>
    <property type="match status" value="2"/>
</dbReference>
<evidence type="ECO:0000256" key="3">
    <source>
        <dbReference type="ARBA" id="ARBA00023015"/>
    </source>
</evidence>
<dbReference type="Proteomes" id="UP000827092">
    <property type="component" value="Unassembled WGS sequence"/>
</dbReference>
<feature type="compositionally biased region" description="Polar residues" evidence="8">
    <location>
        <begin position="907"/>
        <end position="925"/>
    </location>
</feature>
<feature type="region of interest" description="Disordered" evidence="8">
    <location>
        <begin position="403"/>
        <end position="449"/>
    </location>
</feature>
<evidence type="ECO:0000256" key="7">
    <source>
        <dbReference type="PROSITE-ProRule" id="PRU00401"/>
    </source>
</evidence>
<feature type="compositionally biased region" description="Basic residues" evidence="8">
    <location>
        <begin position="307"/>
        <end position="318"/>
    </location>
</feature>
<dbReference type="AlphaFoldDB" id="A0AAV6U5Y0"/>
<feature type="compositionally biased region" description="Low complexity" evidence="8">
    <location>
        <begin position="361"/>
        <end position="380"/>
    </location>
</feature>
<evidence type="ECO:0000256" key="6">
    <source>
        <dbReference type="ARBA" id="ARBA00023242"/>
    </source>
</evidence>
<keyword evidence="2" id="KW-0677">Repeat</keyword>
<feature type="region of interest" description="Disordered" evidence="8">
    <location>
        <begin position="578"/>
        <end position="597"/>
    </location>
</feature>
<dbReference type="InterPro" id="IPR004018">
    <property type="entry name" value="RPEL_repeat"/>
</dbReference>
<feature type="compositionally biased region" description="Low complexity" evidence="8">
    <location>
        <begin position="500"/>
        <end position="512"/>
    </location>
</feature>
<protein>
    <recommendedName>
        <fullName evidence="9">SAP domain-containing protein</fullName>
    </recommendedName>
</protein>
<feature type="repeat" description="RPEL" evidence="7">
    <location>
        <begin position="116"/>
        <end position="141"/>
    </location>
</feature>
<feature type="compositionally biased region" description="Polar residues" evidence="8">
    <location>
        <begin position="488"/>
        <end position="499"/>
    </location>
</feature>
<evidence type="ECO:0000313" key="10">
    <source>
        <dbReference type="EMBL" id="KAG8179549.1"/>
    </source>
</evidence>
<feature type="compositionally biased region" description="Low complexity" evidence="8">
    <location>
        <begin position="322"/>
        <end position="333"/>
    </location>
</feature>
<feature type="compositionally biased region" description="Low complexity" evidence="8">
    <location>
        <begin position="269"/>
        <end position="288"/>
    </location>
</feature>
<proteinExistence type="predicted"/>
<evidence type="ECO:0000256" key="8">
    <source>
        <dbReference type="SAM" id="MobiDB-lite"/>
    </source>
</evidence>
<feature type="compositionally biased region" description="Polar residues" evidence="8">
    <location>
        <begin position="787"/>
        <end position="796"/>
    </location>
</feature>
<keyword evidence="6" id="KW-0539">Nucleus</keyword>
<accession>A0AAV6U5Y0</accession>
<evidence type="ECO:0000256" key="4">
    <source>
        <dbReference type="ARBA" id="ARBA00023054"/>
    </source>
</evidence>
<feature type="compositionally biased region" description="Low complexity" evidence="8">
    <location>
        <begin position="201"/>
        <end position="210"/>
    </location>
</feature>
<dbReference type="GO" id="GO:0005634">
    <property type="term" value="C:nucleus"/>
    <property type="evidence" value="ECO:0007669"/>
    <property type="project" value="UniProtKB-SubCell"/>
</dbReference>
<dbReference type="InterPro" id="IPR043451">
    <property type="entry name" value="Myocardin-like"/>
</dbReference>
<dbReference type="PANTHER" id="PTHR22793:SF12">
    <property type="entry name" value="MYOCARDIN-RELATED TRANSCRIPTION FACTOR, ISOFORM H"/>
    <property type="match status" value="1"/>
</dbReference>
<keyword evidence="3" id="KW-0805">Transcription regulation</keyword>
<dbReference type="PROSITE" id="PS50800">
    <property type="entry name" value="SAP"/>
    <property type="match status" value="1"/>
</dbReference>
<organism evidence="10 11">
    <name type="scientific">Oedothorax gibbosus</name>
    <dbReference type="NCBI Taxonomy" id="931172"/>
    <lineage>
        <taxon>Eukaryota</taxon>
        <taxon>Metazoa</taxon>
        <taxon>Ecdysozoa</taxon>
        <taxon>Arthropoda</taxon>
        <taxon>Chelicerata</taxon>
        <taxon>Arachnida</taxon>
        <taxon>Araneae</taxon>
        <taxon>Araneomorphae</taxon>
        <taxon>Entelegynae</taxon>
        <taxon>Araneoidea</taxon>
        <taxon>Linyphiidae</taxon>
        <taxon>Erigoninae</taxon>
        <taxon>Oedothorax</taxon>
    </lineage>
</organism>
<feature type="region of interest" description="Disordered" evidence="8">
    <location>
        <begin position="777"/>
        <end position="803"/>
    </location>
</feature>
<keyword evidence="11" id="KW-1185">Reference proteome</keyword>
<reference evidence="10 11" key="1">
    <citation type="journal article" date="2022" name="Nat. Ecol. Evol.">
        <title>A masculinizing supergene underlies an exaggerated male reproductive morph in a spider.</title>
        <authorList>
            <person name="Hendrickx F."/>
            <person name="De Corte Z."/>
            <person name="Sonet G."/>
            <person name="Van Belleghem S.M."/>
            <person name="Kostlbacher S."/>
            <person name="Vangestel C."/>
        </authorList>
    </citation>
    <scope>NUCLEOTIDE SEQUENCE [LARGE SCALE GENOMIC DNA]</scope>
    <source>
        <strain evidence="10">W744_W776</strain>
    </source>
</reference>
<dbReference type="Gene3D" id="1.10.720.30">
    <property type="entry name" value="SAP domain"/>
    <property type="match status" value="1"/>
</dbReference>
<dbReference type="GO" id="GO:0045944">
    <property type="term" value="P:positive regulation of transcription by RNA polymerase II"/>
    <property type="evidence" value="ECO:0007669"/>
    <property type="project" value="TreeGrafter"/>
</dbReference>
<feature type="compositionally biased region" description="Polar residues" evidence="8">
    <location>
        <begin position="578"/>
        <end position="587"/>
    </location>
</feature>
<feature type="compositionally biased region" description="Basic residues" evidence="8">
    <location>
        <begin position="334"/>
        <end position="349"/>
    </location>
</feature>